<feature type="region of interest" description="Disordered" evidence="1">
    <location>
        <begin position="124"/>
        <end position="162"/>
    </location>
</feature>
<feature type="transmembrane region" description="Helical" evidence="2">
    <location>
        <begin position="12"/>
        <end position="37"/>
    </location>
</feature>
<feature type="compositionally biased region" description="Basic and acidic residues" evidence="1">
    <location>
        <begin position="248"/>
        <end position="262"/>
    </location>
</feature>
<evidence type="ECO:0000256" key="1">
    <source>
        <dbReference type="SAM" id="MobiDB-lite"/>
    </source>
</evidence>
<evidence type="ECO:0000313" key="4">
    <source>
        <dbReference type="Proteomes" id="UP000553632"/>
    </source>
</evidence>
<accession>A0A7J6QDE0</accession>
<proteinExistence type="predicted"/>
<keyword evidence="4" id="KW-1185">Reference proteome</keyword>
<reference evidence="3 4" key="1">
    <citation type="submission" date="2020-04" db="EMBL/GenBank/DDBJ databases">
        <title>Perkinsus olseni comparative genomics.</title>
        <authorList>
            <person name="Bogema D.R."/>
        </authorList>
    </citation>
    <scope>NUCLEOTIDE SEQUENCE [LARGE SCALE GENOMIC DNA]</scope>
    <source>
        <strain evidence="3 4">ATCC PRA-207</strain>
    </source>
</reference>
<feature type="transmembrane region" description="Helical" evidence="2">
    <location>
        <begin position="80"/>
        <end position="100"/>
    </location>
</feature>
<keyword evidence="2" id="KW-1133">Transmembrane helix</keyword>
<evidence type="ECO:0000313" key="3">
    <source>
        <dbReference type="EMBL" id="KAF4706589.1"/>
    </source>
</evidence>
<comment type="caution">
    <text evidence="3">The sequence shown here is derived from an EMBL/GenBank/DDBJ whole genome shotgun (WGS) entry which is preliminary data.</text>
</comment>
<keyword evidence="2" id="KW-0812">Transmembrane</keyword>
<dbReference type="EMBL" id="JABANO010033583">
    <property type="protein sequence ID" value="KAF4706589.1"/>
    <property type="molecule type" value="Genomic_DNA"/>
</dbReference>
<evidence type="ECO:0000256" key="2">
    <source>
        <dbReference type="SAM" id="Phobius"/>
    </source>
</evidence>
<feature type="compositionally biased region" description="Basic and acidic residues" evidence="1">
    <location>
        <begin position="272"/>
        <end position="282"/>
    </location>
</feature>
<feature type="region of interest" description="Disordered" evidence="1">
    <location>
        <begin position="248"/>
        <end position="282"/>
    </location>
</feature>
<feature type="compositionally biased region" description="Basic and acidic residues" evidence="1">
    <location>
        <begin position="141"/>
        <end position="150"/>
    </location>
</feature>
<dbReference type="Proteomes" id="UP000553632">
    <property type="component" value="Unassembled WGS sequence"/>
</dbReference>
<feature type="non-terminal residue" evidence="3">
    <location>
        <position position="1"/>
    </location>
</feature>
<organism evidence="3 4">
    <name type="scientific">Perkinsus olseni</name>
    <name type="common">Perkinsus atlanticus</name>
    <dbReference type="NCBI Taxonomy" id="32597"/>
    <lineage>
        <taxon>Eukaryota</taxon>
        <taxon>Sar</taxon>
        <taxon>Alveolata</taxon>
        <taxon>Perkinsozoa</taxon>
        <taxon>Perkinsea</taxon>
        <taxon>Perkinsida</taxon>
        <taxon>Perkinsidae</taxon>
        <taxon>Perkinsus</taxon>
    </lineage>
</organism>
<feature type="non-terminal residue" evidence="3">
    <location>
        <position position="319"/>
    </location>
</feature>
<sequence>PNRADKAMFSVKWVTGFVALFIILTFGSLIALFPAALFKEHVCPVAEHVLPSVVNDDTSLGTSGIGALGEGREASHHTGASAYLALIACFFFLLSSVFILSRMSIVAWCMELCGEVEFGMEYESEEEQNAFDDGGNGSIDPLKEREEGRGPVDAGGHGPGGRRARLESIVVYDPAGMKSNAGHDFESISSSCAVLADFIREKALKEIDSSIQSRIVEERTERGRLRRLEEQYNDRVEQLERQLETLQRRREAKEKKQMKEREAEEGDPAEGTDMRSQQERDCEVSLEGAKQIIILAQQEYECREEVLQKLAMYEEKLKV</sequence>
<gene>
    <name evidence="3" type="ORF">FOZ63_005324</name>
</gene>
<keyword evidence="2" id="KW-0472">Membrane</keyword>
<name>A0A7J6QDE0_PEROL</name>
<dbReference type="AlphaFoldDB" id="A0A7J6QDE0"/>
<protein>
    <submittedName>
        <fullName evidence="3">Uncharacterized protein</fullName>
    </submittedName>
</protein>